<evidence type="ECO:0000256" key="2">
    <source>
        <dbReference type="ARBA" id="ARBA00022552"/>
    </source>
</evidence>
<evidence type="ECO:0000256" key="4">
    <source>
        <dbReference type="ARBA" id="ARBA00022679"/>
    </source>
</evidence>
<reference evidence="7" key="1">
    <citation type="journal article" date="2014" name="Int. J. Syst. Evol. Microbiol.">
        <title>Complete genome sequence of Corynebacterium casei LMG S-19264T (=DSM 44701T), isolated from a smear-ripened cheese.</title>
        <authorList>
            <consortium name="US DOE Joint Genome Institute (JGI-PGF)"/>
            <person name="Walter F."/>
            <person name="Albersmeier A."/>
            <person name="Kalinowski J."/>
            <person name="Ruckert C."/>
        </authorList>
    </citation>
    <scope>NUCLEOTIDE SEQUENCE</scope>
    <source>
        <strain evidence="7">CGMCC 1.6293</strain>
    </source>
</reference>
<evidence type="ECO:0000313" key="8">
    <source>
        <dbReference type="Proteomes" id="UP000649829"/>
    </source>
</evidence>
<sequence length="203" mass="22160">MNGSAVLGADVPRETIERLEVYAELLRRWNPKINLVSPATLVNLWTRHITDSLQLSALAKAEGHWVDLGSGGGFPGLVIAIANADRTASTTTLVESDQRKATFLRTVIRETGISADVIGRRIETVQHLSADVLTARALAPLDMLLSFAERHRAVDGICLFPKGETWAEEVAAAEVNWRFRYEAVPSKTNAASVILKIGEFSRG</sequence>
<dbReference type="EC" id="2.1.1.170" evidence="6"/>
<dbReference type="RefSeq" id="WP_028286985.1">
    <property type="nucleotide sequence ID" value="NZ_BMLF01000002.1"/>
</dbReference>
<feature type="binding site" evidence="6">
    <location>
        <begin position="122"/>
        <end position="123"/>
    </location>
    <ligand>
        <name>S-adenosyl-L-methionine</name>
        <dbReference type="ChEBI" id="CHEBI:59789"/>
    </ligand>
</feature>
<evidence type="ECO:0000313" key="7">
    <source>
        <dbReference type="EMBL" id="GGM07919.1"/>
    </source>
</evidence>
<comment type="caution">
    <text evidence="7">The sequence shown here is derived from an EMBL/GenBank/DDBJ whole genome shotgun (WGS) entry which is preliminary data.</text>
</comment>
<feature type="binding site" evidence="6">
    <location>
        <position position="74"/>
    </location>
    <ligand>
        <name>S-adenosyl-L-methionine</name>
        <dbReference type="ChEBI" id="CHEBI:59789"/>
    </ligand>
</feature>
<evidence type="ECO:0000256" key="3">
    <source>
        <dbReference type="ARBA" id="ARBA00022603"/>
    </source>
</evidence>
<comment type="function">
    <text evidence="6">Specifically methylates the N7 position of guanine in position 527 of 16S rRNA.</text>
</comment>
<proteinExistence type="inferred from homology"/>
<dbReference type="Pfam" id="PF02527">
    <property type="entry name" value="GidB"/>
    <property type="match status" value="1"/>
</dbReference>
<keyword evidence="5 6" id="KW-0949">S-adenosyl-L-methionine</keyword>
<protein>
    <recommendedName>
        <fullName evidence="6">Ribosomal RNA small subunit methyltransferase G</fullName>
        <ecNumber evidence="6">2.1.1.170</ecNumber>
    </recommendedName>
    <alternativeName>
        <fullName evidence="6">16S rRNA 7-methylguanosine methyltransferase</fullName>
        <shortName evidence="6">16S rRNA m7G methyltransferase</shortName>
    </alternativeName>
</protein>
<gene>
    <name evidence="6 7" type="primary">rsmG</name>
    <name evidence="7" type="ORF">GCM10011534_32370</name>
</gene>
<dbReference type="SUPFAM" id="SSF53335">
    <property type="entry name" value="S-adenosyl-L-methionine-dependent methyltransferases"/>
    <property type="match status" value="1"/>
</dbReference>
<dbReference type="PANTHER" id="PTHR31760">
    <property type="entry name" value="S-ADENOSYL-L-METHIONINE-DEPENDENT METHYLTRANSFERASES SUPERFAMILY PROTEIN"/>
    <property type="match status" value="1"/>
</dbReference>
<dbReference type="AlphaFoldDB" id="A0A917WIP0"/>
<comment type="catalytic activity">
    <reaction evidence="6">
        <text>guanosine(527) in 16S rRNA + S-adenosyl-L-methionine = N(7)-methylguanosine(527) in 16S rRNA + S-adenosyl-L-homocysteine</text>
        <dbReference type="Rhea" id="RHEA:42732"/>
        <dbReference type="Rhea" id="RHEA-COMP:10209"/>
        <dbReference type="Rhea" id="RHEA-COMP:10210"/>
        <dbReference type="ChEBI" id="CHEBI:57856"/>
        <dbReference type="ChEBI" id="CHEBI:59789"/>
        <dbReference type="ChEBI" id="CHEBI:74269"/>
        <dbReference type="ChEBI" id="CHEBI:74480"/>
        <dbReference type="EC" id="2.1.1.170"/>
    </reaction>
</comment>
<comment type="subcellular location">
    <subcellularLocation>
        <location evidence="6">Cytoplasm</location>
    </subcellularLocation>
</comment>
<keyword evidence="3 6" id="KW-0489">Methyltransferase</keyword>
<dbReference type="GO" id="GO:0070043">
    <property type="term" value="F:rRNA (guanine-N7-)-methyltransferase activity"/>
    <property type="evidence" value="ECO:0007669"/>
    <property type="project" value="UniProtKB-UniRule"/>
</dbReference>
<dbReference type="PIRSF" id="PIRSF003078">
    <property type="entry name" value="GidB"/>
    <property type="match status" value="1"/>
</dbReference>
<keyword evidence="4 6" id="KW-0808">Transferase</keyword>
<keyword evidence="2 6" id="KW-0698">rRNA processing</keyword>
<feature type="binding site" evidence="6">
    <location>
        <position position="69"/>
    </location>
    <ligand>
        <name>S-adenosyl-L-methionine</name>
        <dbReference type="ChEBI" id="CHEBI:59789"/>
    </ligand>
</feature>
<dbReference type="InterPro" id="IPR003682">
    <property type="entry name" value="rRNA_ssu_MeTfrase_G"/>
</dbReference>
<name>A0A917WIP0_9RHOB</name>
<evidence type="ECO:0000256" key="1">
    <source>
        <dbReference type="ARBA" id="ARBA00022490"/>
    </source>
</evidence>
<dbReference type="EMBL" id="BMLF01000002">
    <property type="protein sequence ID" value="GGM07919.1"/>
    <property type="molecule type" value="Genomic_DNA"/>
</dbReference>
<dbReference type="NCBIfam" id="TIGR00138">
    <property type="entry name" value="rsmG_gidB"/>
    <property type="match status" value="1"/>
</dbReference>
<keyword evidence="8" id="KW-1185">Reference proteome</keyword>
<dbReference type="PANTHER" id="PTHR31760:SF0">
    <property type="entry name" value="S-ADENOSYL-L-METHIONINE-DEPENDENT METHYLTRANSFERASES SUPERFAMILY PROTEIN"/>
    <property type="match status" value="1"/>
</dbReference>
<dbReference type="Gene3D" id="3.40.50.150">
    <property type="entry name" value="Vaccinia Virus protein VP39"/>
    <property type="match status" value="1"/>
</dbReference>
<keyword evidence="1 6" id="KW-0963">Cytoplasm</keyword>
<comment type="similarity">
    <text evidence="6">Belongs to the methyltransferase superfamily. RNA methyltransferase RsmG family.</text>
</comment>
<dbReference type="InterPro" id="IPR029063">
    <property type="entry name" value="SAM-dependent_MTases_sf"/>
</dbReference>
<evidence type="ECO:0000256" key="5">
    <source>
        <dbReference type="ARBA" id="ARBA00022691"/>
    </source>
</evidence>
<dbReference type="Proteomes" id="UP000649829">
    <property type="component" value="Unassembled WGS sequence"/>
</dbReference>
<evidence type="ECO:0000256" key="6">
    <source>
        <dbReference type="HAMAP-Rule" id="MF_00074"/>
    </source>
</evidence>
<comment type="caution">
    <text evidence="6">Lacks conserved residue(s) required for the propagation of feature annotation.</text>
</comment>
<feature type="binding site" evidence="6">
    <location>
        <position position="136"/>
    </location>
    <ligand>
        <name>S-adenosyl-L-methionine</name>
        <dbReference type="ChEBI" id="CHEBI:59789"/>
    </ligand>
</feature>
<accession>A0A917WIP0</accession>
<reference evidence="7" key="2">
    <citation type="submission" date="2020-09" db="EMBL/GenBank/DDBJ databases">
        <authorList>
            <person name="Sun Q."/>
            <person name="Zhou Y."/>
        </authorList>
    </citation>
    <scope>NUCLEOTIDE SEQUENCE</scope>
    <source>
        <strain evidence="7">CGMCC 1.6293</strain>
    </source>
</reference>
<dbReference type="HAMAP" id="MF_00074">
    <property type="entry name" value="16SrRNA_methyltr_G"/>
    <property type="match status" value="1"/>
</dbReference>
<organism evidence="7 8">
    <name type="scientific">Pseudooceanicola nanhaiensis</name>
    <dbReference type="NCBI Taxonomy" id="375761"/>
    <lineage>
        <taxon>Bacteria</taxon>
        <taxon>Pseudomonadati</taxon>
        <taxon>Pseudomonadota</taxon>
        <taxon>Alphaproteobacteria</taxon>
        <taxon>Rhodobacterales</taxon>
        <taxon>Paracoccaceae</taxon>
        <taxon>Pseudooceanicola</taxon>
    </lineage>
</organism>
<dbReference type="GO" id="GO:0005829">
    <property type="term" value="C:cytosol"/>
    <property type="evidence" value="ECO:0007669"/>
    <property type="project" value="TreeGrafter"/>
</dbReference>